<evidence type="ECO:0000313" key="3">
    <source>
        <dbReference type="EMBL" id="MBJ3808494.1"/>
    </source>
</evidence>
<feature type="region of interest" description="Disordered" evidence="1">
    <location>
        <begin position="256"/>
        <end position="296"/>
    </location>
</feature>
<evidence type="ECO:0000313" key="4">
    <source>
        <dbReference type="Proteomes" id="UP000634780"/>
    </source>
</evidence>
<accession>A0ABS0X5T1</accession>
<feature type="compositionally biased region" description="Basic and acidic residues" evidence="1">
    <location>
        <begin position="103"/>
        <end position="114"/>
    </location>
</feature>
<proteinExistence type="predicted"/>
<keyword evidence="2" id="KW-0732">Signal</keyword>
<feature type="chain" id="PRO_5045598116" description="Lipoprotein" evidence="2">
    <location>
        <begin position="23"/>
        <end position="296"/>
    </location>
</feature>
<feature type="compositionally biased region" description="Gly residues" evidence="1">
    <location>
        <begin position="47"/>
        <end position="70"/>
    </location>
</feature>
<evidence type="ECO:0008006" key="5">
    <source>
        <dbReference type="Google" id="ProtNLM"/>
    </source>
</evidence>
<gene>
    <name evidence="3" type="ORF">JGB26_15470</name>
</gene>
<sequence>MKSAVSRVVVAVSVAAALGLTAACGGGDGDGGDGGKSSTSQAKPKGPDGGKGGSGSDGESGSGSGGGESGADGSANRFPEDKKLKAKVLAKGDLTGRGLKGYEASDRERSKLEAASDGAAATPAACRPLSDMTAAATPPKANGHAGRTVAPKSLRDDRSTTDVELFAYDSPDSARKALRDVRAAAKSKQCGAFRAGGVRYSGVASQTAPDKGDESVAYKIGSRAEQYVKRHAVVVVRDGSTLLSFVARNYYDPEAVAGDEEARQGGGGADIPGSEKADEEPEVPSAVVDAQLDKVR</sequence>
<dbReference type="Proteomes" id="UP000634780">
    <property type="component" value="Unassembled WGS sequence"/>
</dbReference>
<comment type="caution">
    <text evidence="3">The sequence shown here is derived from an EMBL/GenBank/DDBJ whole genome shotgun (WGS) entry which is preliminary data.</text>
</comment>
<name>A0ABS0X5T1_9ACTN</name>
<dbReference type="EMBL" id="JAEKOZ010000008">
    <property type="protein sequence ID" value="MBJ3808494.1"/>
    <property type="molecule type" value="Genomic_DNA"/>
</dbReference>
<evidence type="ECO:0000256" key="2">
    <source>
        <dbReference type="SAM" id="SignalP"/>
    </source>
</evidence>
<feature type="signal peptide" evidence="2">
    <location>
        <begin position="1"/>
        <end position="22"/>
    </location>
</feature>
<evidence type="ECO:0000256" key="1">
    <source>
        <dbReference type="SAM" id="MobiDB-lite"/>
    </source>
</evidence>
<dbReference type="RefSeq" id="WP_190117578.1">
    <property type="nucleotide sequence ID" value="NZ_BMVR01000008.1"/>
</dbReference>
<protein>
    <recommendedName>
        <fullName evidence="5">Lipoprotein</fullName>
    </recommendedName>
</protein>
<reference evidence="3 4" key="1">
    <citation type="submission" date="2020-12" db="EMBL/GenBank/DDBJ databases">
        <title>Streptomyces typhae sp. nov., a novel endophytic actinomycete isolated from the root of cattail pollen (Typha angustifolia L.).</title>
        <authorList>
            <person name="Peng C."/>
            <person name="Liu C."/>
        </authorList>
    </citation>
    <scope>NUCLEOTIDE SEQUENCE [LARGE SCALE GENOMIC DNA]</scope>
    <source>
        <strain evidence="3 4">JCM 4753</strain>
    </source>
</reference>
<feature type="compositionally biased region" description="Gly residues" evidence="1">
    <location>
        <begin position="24"/>
        <end position="35"/>
    </location>
</feature>
<keyword evidence="4" id="KW-1185">Reference proteome</keyword>
<organism evidence="3 4">
    <name type="scientific">Streptomyces flavofungini</name>
    <dbReference type="NCBI Taxonomy" id="68200"/>
    <lineage>
        <taxon>Bacteria</taxon>
        <taxon>Bacillati</taxon>
        <taxon>Actinomycetota</taxon>
        <taxon>Actinomycetes</taxon>
        <taxon>Kitasatosporales</taxon>
        <taxon>Streptomycetaceae</taxon>
        <taxon>Streptomyces</taxon>
    </lineage>
</organism>
<feature type="region of interest" description="Disordered" evidence="1">
    <location>
        <begin position="23"/>
        <end position="156"/>
    </location>
</feature>
<feature type="compositionally biased region" description="Low complexity" evidence="1">
    <location>
        <begin position="115"/>
        <end position="125"/>
    </location>
</feature>
<dbReference type="PROSITE" id="PS51257">
    <property type="entry name" value="PROKAR_LIPOPROTEIN"/>
    <property type="match status" value="1"/>
</dbReference>